<proteinExistence type="predicted"/>
<dbReference type="AlphaFoldDB" id="A0A915JWY8"/>
<organism evidence="1 2">
    <name type="scientific">Romanomermis culicivorax</name>
    <name type="common">Nematode worm</name>
    <dbReference type="NCBI Taxonomy" id="13658"/>
    <lineage>
        <taxon>Eukaryota</taxon>
        <taxon>Metazoa</taxon>
        <taxon>Ecdysozoa</taxon>
        <taxon>Nematoda</taxon>
        <taxon>Enoplea</taxon>
        <taxon>Dorylaimia</taxon>
        <taxon>Mermithida</taxon>
        <taxon>Mermithoidea</taxon>
        <taxon>Mermithidae</taxon>
        <taxon>Romanomermis</taxon>
    </lineage>
</organism>
<sequence length="59" mass="6353">MAVSSCSAHNFLVIHLFEDVNEGQKKFLILITDEAFAKIAAIASSIASILLNVKASKSF</sequence>
<name>A0A915JWY8_ROMCU</name>
<evidence type="ECO:0000313" key="2">
    <source>
        <dbReference type="WBParaSite" id="nRc.2.0.1.t30841-RA"/>
    </source>
</evidence>
<keyword evidence="1" id="KW-1185">Reference proteome</keyword>
<reference evidence="2" key="1">
    <citation type="submission" date="2022-11" db="UniProtKB">
        <authorList>
            <consortium name="WormBaseParasite"/>
        </authorList>
    </citation>
    <scope>IDENTIFICATION</scope>
</reference>
<dbReference type="WBParaSite" id="nRc.2.0.1.t30841-RA">
    <property type="protein sequence ID" value="nRc.2.0.1.t30841-RA"/>
    <property type="gene ID" value="nRc.2.0.1.g30841"/>
</dbReference>
<evidence type="ECO:0000313" key="1">
    <source>
        <dbReference type="Proteomes" id="UP000887565"/>
    </source>
</evidence>
<dbReference type="Proteomes" id="UP000887565">
    <property type="component" value="Unplaced"/>
</dbReference>
<protein>
    <submittedName>
        <fullName evidence="2">Uncharacterized protein</fullName>
    </submittedName>
</protein>
<accession>A0A915JWY8</accession>